<dbReference type="PANTHER" id="PTHR37292">
    <property type="entry name" value="VNG6097C"/>
    <property type="match status" value="1"/>
</dbReference>
<accession>A0A6N6VMU6</accession>
<dbReference type="Proteomes" id="UP000468901">
    <property type="component" value="Unassembled WGS sequence"/>
</dbReference>
<dbReference type="EMBL" id="WESC01000005">
    <property type="protein sequence ID" value="KAB7740878.1"/>
    <property type="molecule type" value="Genomic_DNA"/>
</dbReference>
<evidence type="ECO:0000313" key="1">
    <source>
        <dbReference type="EMBL" id="KAB7740878.1"/>
    </source>
</evidence>
<organism evidence="1 2">
    <name type="scientific">Parvibaculum sedimenti</name>
    <dbReference type="NCBI Taxonomy" id="2608632"/>
    <lineage>
        <taxon>Bacteria</taxon>
        <taxon>Pseudomonadati</taxon>
        <taxon>Pseudomonadota</taxon>
        <taxon>Alphaproteobacteria</taxon>
        <taxon>Hyphomicrobiales</taxon>
        <taxon>Parvibaculaceae</taxon>
        <taxon>Parvibaculum</taxon>
    </lineage>
</organism>
<name>A0A6N6VMU6_9HYPH</name>
<sequence>MKPKDIQLKLMWRGASQRLAFVETEKMNVYVLQVMSILQQSYCSPNYLYYLLPGEPKTIREADGSKSQVVLVKDGEAFRKLWEDAVQNMEEAIGQLRQVQTYGVTASRFLPYVSMLPAFAAIRALVKALPAERRLGAQRKLRKWYWASVFTSRYSGSVESTSARDFLDLKAWFDDDEAIPGAVSEFERRFRDIDFANETKSGTSIYNGIFNLLAIKGAKDWINGEIPSAEKLDDHHIVPASWGREHLGGSRINTILNRAPLIAETNRHVIGDRLPNQYLPELMTDNGREHVLAILESHLISAHAVDILIRPNFGPGDFDDFIAERRSTILSAIEDLLIKERLDLPLNLRDLDARIEKIELALRKCIDEELAGDASAIPHYVADKVEERIQKAARRQASSGDDDFSRLSRKLEYFDLRELQDLIQAKTLWPLFNESFGSKEGMAIKFGQLAELRNGIRHSRSVSQIALKEGEAAALWFEGCLKTRLATPV</sequence>
<reference evidence="1 2" key="1">
    <citation type="submission" date="2019-09" db="EMBL/GenBank/DDBJ databases">
        <title>Parvibaculum sedimenti sp. nov., isolated from sediment.</title>
        <authorList>
            <person name="Wang Y."/>
        </authorList>
    </citation>
    <scope>NUCLEOTIDE SEQUENCE [LARGE SCALE GENOMIC DNA]</scope>
    <source>
        <strain evidence="1 2">HXT-9</strain>
    </source>
</reference>
<dbReference type="RefSeq" id="WP_152215720.1">
    <property type="nucleotide sequence ID" value="NZ_WESC01000005.1"/>
</dbReference>
<comment type="caution">
    <text evidence="1">The sequence shown here is derived from an EMBL/GenBank/DDBJ whole genome shotgun (WGS) entry which is preliminary data.</text>
</comment>
<dbReference type="PANTHER" id="PTHR37292:SF2">
    <property type="entry name" value="DUF262 DOMAIN-CONTAINING PROTEIN"/>
    <property type="match status" value="1"/>
</dbReference>
<gene>
    <name evidence="1" type="ORF">F2P47_07495</name>
</gene>
<dbReference type="AlphaFoldDB" id="A0A6N6VMU6"/>
<proteinExistence type="predicted"/>
<evidence type="ECO:0000313" key="2">
    <source>
        <dbReference type="Proteomes" id="UP000468901"/>
    </source>
</evidence>
<protein>
    <recommendedName>
        <fullName evidence="3">Swt1-like HEPN domain-containing protein</fullName>
    </recommendedName>
</protein>
<keyword evidence="2" id="KW-1185">Reference proteome</keyword>
<evidence type="ECO:0008006" key="3">
    <source>
        <dbReference type="Google" id="ProtNLM"/>
    </source>
</evidence>